<dbReference type="SUPFAM" id="SSF55729">
    <property type="entry name" value="Acyl-CoA N-acyltransferases (Nat)"/>
    <property type="match status" value="1"/>
</dbReference>
<evidence type="ECO:0000259" key="3">
    <source>
        <dbReference type="PROSITE" id="PS51186"/>
    </source>
</evidence>
<dbReference type="AlphaFoldDB" id="A0A645EHD8"/>
<proteinExistence type="predicted"/>
<reference evidence="4" key="1">
    <citation type="submission" date="2019-08" db="EMBL/GenBank/DDBJ databases">
        <authorList>
            <person name="Kucharzyk K."/>
            <person name="Murdoch R.W."/>
            <person name="Higgins S."/>
            <person name="Loffler F."/>
        </authorList>
    </citation>
    <scope>NUCLEOTIDE SEQUENCE</scope>
</reference>
<dbReference type="InterPro" id="IPR000182">
    <property type="entry name" value="GNAT_dom"/>
</dbReference>
<keyword evidence="2 4" id="KW-0012">Acyltransferase</keyword>
<protein>
    <submittedName>
        <fullName evidence="4">Phosphinothricin N-acetyltransferase</fullName>
        <ecNumber evidence="4">2.3.1.183</ecNumber>
    </submittedName>
</protein>
<gene>
    <name evidence="4" type="primary">bar_5</name>
    <name evidence="4" type="ORF">SDC9_148064</name>
</gene>
<feature type="domain" description="N-acetyltransferase" evidence="3">
    <location>
        <begin position="6"/>
        <end position="173"/>
    </location>
</feature>
<dbReference type="PANTHER" id="PTHR43072">
    <property type="entry name" value="N-ACETYLTRANSFERASE"/>
    <property type="match status" value="1"/>
</dbReference>
<evidence type="ECO:0000256" key="1">
    <source>
        <dbReference type="ARBA" id="ARBA00022679"/>
    </source>
</evidence>
<dbReference type="PROSITE" id="PS51186">
    <property type="entry name" value="GNAT"/>
    <property type="match status" value="1"/>
</dbReference>
<sequence>MKQNEFHIRLATPNDGGSVAEIYNHYIANSTATFAEEPYPPEKMAEKIRRIREEHGVYLLVEAGDGAVAGFACADAFRNLGANRLAELSIYFAPPYTGRGWGEPLLKQLIAELRNDRFYAGLMAVITADNGPSLRFHRRFGFLDAGQWKNAACKHSRWCDVQVLQFPLFTPVP</sequence>
<dbReference type="EMBL" id="VSSQ01046899">
    <property type="protein sequence ID" value="MPN00866.1"/>
    <property type="molecule type" value="Genomic_DNA"/>
</dbReference>
<dbReference type="InterPro" id="IPR016181">
    <property type="entry name" value="Acyl_CoA_acyltransferase"/>
</dbReference>
<dbReference type="GO" id="GO:0102971">
    <property type="term" value="F:phosphinothricin N-acetyltransferase activity"/>
    <property type="evidence" value="ECO:0007669"/>
    <property type="project" value="UniProtKB-EC"/>
</dbReference>
<comment type="caution">
    <text evidence="4">The sequence shown here is derived from an EMBL/GenBank/DDBJ whole genome shotgun (WGS) entry which is preliminary data.</text>
</comment>
<dbReference type="Pfam" id="PF00583">
    <property type="entry name" value="Acetyltransf_1"/>
    <property type="match status" value="1"/>
</dbReference>
<keyword evidence="1 4" id="KW-0808">Transferase</keyword>
<dbReference type="PANTHER" id="PTHR43072:SF23">
    <property type="entry name" value="UPF0039 PROTEIN C11D3.02C"/>
    <property type="match status" value="1"/>
</dbReference>
<organism evidence="4">
    <name type="scientific">bioreactor metagenome</name>
    <dbReference type="NCBI Taxonomy" id="1076179"/>
    <lineage>
        <taxon>unclassified sequences</taxon>
        <taxon>metagenomes</taxon>
        <taxon>ecological metagenomes</taxon>
    </lineage>
</organism>
<evidence type="ECO:0000256" key="2">
    <source>
        <dbReference type="ARBA" id="ARBA00023315"/>
    </source>
</evidence>
<accession>A0A645EHD8</accession>
<dbReference type="Gene3D" id="3.40.630.30">
    <property type="match status" value="1"/>
</dbReference>
<name>A0A645EHD8_9ZZZZ</name>
<dbReference type="EC" id="2.3.1.183" evidence="4"/>
<evidence type="ECO:0000313" key="4">
    <source>
        <dbReference type="EMBL" id="MPN00866.1"/>
    </source>
</evidence>